<feature type="region of interest" description="Disordered" evidence="1">
    <location>
        <begin position="42"/>
        <end position="69"/>
    </location>
</feature>
<comment type="caution">
    <text evidence="2">The sequence shown here is derived from an EMBL/GenBank/DDBJ whole genome shotgun (WGS) entry which is preliminary data.</text>
</comment>
<dbReference type="Gramene" id="PHT78066">
    <property type="protein sequence ID" value="PHT78066"/>
    <property type="gene ID" value="T459_16118"/>
</dbReference>
<organism evidence="2 3">
    <name type="scientific">Capsicum annuum</name>
    <name type="common">Capsicum pepper</name>
    <dbReference type="NCBI Taxonomy" id="4072"/>
    <lineage>
        <taxon>Eukaryota</taxon>
        <taxon>Viridiplantae</taxon>
        <taxon>Streptophyta</taxon>
        <taxon>Embryophyta</taxon>
        <taxon>Tracheophyta</taxon>
        <taxon>Spermatophyta</taxon>
        <taxon>Magnoliopsida</taxon>
        <taxon>eudicotyledons</taxon>
        <taxon>Gunneridae</taxon>
        <taxon>Pentapetalae</taxon>
        <taxon>asterids</taxon>
        <taxon>lamiids</taxon>
        <taxon>Solanales</taxon>
        <taxon>Solanaceae</taxon>
        <taxon>Solanoideae</taxon>
        <taxon>Capsiceae</taxon>
        <taxon>Capsicum</taxon>
    </lineage>
</organism>
<reference evidence="2 3" key="2">
    <citation type="journal article" date="2017" name="Genome Biol.">
        <title>New reference genome sequences of hot pepper reveal the massive evolution of plant disease-resistance genes by retroduplication.</title>
        <authorList>
            <person name="Kim S."/>
            <person name="Park J."/>
            <person name="Yeom S.I."/>
            <person name="Kim Y.M."/>
            <person name="Seo E."/>
            <person name="Kim K.T."/>
            <person name="Kim M.S."/>
            <person name="Lee J.M."/>
            <person name="Cheong K."/>
            <person name="Shin H.S."/>
            <person name="Kim S.B."/>
            <person name="Han K."/>
            <person name="Lee J."/>
            <person name="Park M."/>
            <person name="Lee H.A."/>
            <person name="Lee H.Y."/>
            <person name="Lee Y."/>
            <person name="Oh S."/>
            <person name="Lee J.H."/>
            <person name="Choi E."/>
            <person name="Choi E."/>
            <person name="Lee S.E."/>
            <person name="Jeon J."/>
            <person name="Kim H."/>
            <person name="Choi G."/>
            <person name="Song H."/>
            <person name="Lee J."/>
            <person name="Lee S.C."/>
            <person name="Kwon J.K."/>
            <person name="Lee H.Y."/>
            <person name="Koo N."/>
            <person name="Hong Y."/>
            <person name="Kim R.W."/>
            <person name="Kang W.H."/>
            <person name="Huh J.H."/>
            <person name="Kang B.C."/>
            <person name="Yang T.J."/>
            <person name="Lee Y.H."/>
            <person name="Bennetzen J.L."/>
            <person name="Choi D."/>
        </authorList>
    </citation>
    <scope>NUCLEOTIDE SEQUENCE [LARGE SCALE GENOMIC DNA]</scope>
    <source>
        <strain evidence="3">cv. CM334</strain>
    </source>
</reference>
<sequence length="69" mass="7993">MENPFNQLVKGKNIYEFDARQTKGLLKLFDFKRIKLDKRKNFNEQIDKNVPNEAGVNESNAGEENDGHP</sequence>
<dbReference type="EMBL" id="AYRZ02000006">
    <property type="protein sequence ID" value="PHT78066.1"/>
    <property type="molecule type" value="Genomic_DNA"/>
</dbReference>
<name>A0A2G2Z7T7_CAPAN</name>
<gene>
    <name evidence="2" type="ORF">T459_16118</name>
</gene>
<accession>A0A2G2Z7T7</accession>
<keyword evidence="3" id="KW-1185">Reference proteome</keyword>
<dbReference type="AlphaFoldDB" id="A0A2G2Z7T7"/>
<dbReference type="Proteomes" id="UP000222542">
    <property type="component" value="Unassembled WGS sequence"/>
</dbReference>
<evidence type="ECO:0000313" key="3">
    <source>
        <dbReference type="Proteomes" id="UP000222542"/>
    </source>
</evidence>
<reference evidence="2 3" key="1">
    <citation type="journal article" date="2014" name="Nat. Genet.">
        <title>Genome sequence of the hot pepper provides insights into the evolution of pungency in Capsicum species.</title>
        <authorList>
            <person name="Kim S."/>
            <person name="Park M."/>
            <person name="Yeom S.I."/>
            <person name="Kim Y.M."/>
            <person name="Lee J.M."/>
            <person name="Lee H.A."/>
            <person name="Seo E."/>
            <person name="Choi J."/>
            <person name="Cheong K."/>
            <person name="Kim K.T."/>
            <person name="Jung K."/>
            <person name="Lee G.W."/>
            <person name="Oh S.K."/>
            <person name="Bae C."/>
            <person name="Kim S.B."/>
            <person name="Lee H.Y."/>
            <person name="Kim S.Y."/>
            <person name="Kim M.S."/>
            <person name="Kang B.C."/>
            <person name="Jo Y.D."/>
            <person name="Yang H.B."/>
            <person name="Jeong H.J."/>
            <person name="Kang W.H."/>
            <person name="Kwon J.K."/>
            <person name="Shin C."/>
            <person name="Lim J.Y."/>
            <person name="Park J.H."/>
            <person name="Huh J.H."/>
            <person name="Kim J.S."/>
            <person name="Kim B.D."/>
            <person name="Cohen O."/>
            <person name="Paran I."/>
            <person name="Suh M.C."/>
            <person name="Lee S.B."/>
            <person name="Kim Y.K."/>
            <person name="Shin Y."/>
            <person name="Noh S.J."/>
            <person name="Park J."/>
            <person name="Seo Y.S."/>
            <person name="Kwon S.Y."/>
            <person name="Kim H.A."/>
            <person name="Park J.M."/>
            <person name="Kim H.J."/>
            <person name="Choi S.B."/>
            <person name="Bosland P.W."/>
            <person name="Reeves G."/>
            <person name="Jo S.H."/>
            <person name="Lee B.W."/>
            <person name="Cho H.T."/>
            <person name="Choi H.S."/>
            <person name="Lee M.S."/>
            <person name="Yu Y."/>
            <person name="Do Choi Y."/>
            <person name="Park B.S."/>
            <person name="van Deynze A."/>
            <person name="Ashrafi H."/>
            <person name="Hill T."/>
            <person name="Kim W.T."/>
            <person name="Pai H.S."/>
            <person name="Ahn H.K."/>
            <person name="Yeam I."/>
            <person name="Giovannoni J.J."/>
            <person name="Rose J.K."/>
            <person name="Sorensen I."/>
            <person name="Lee S.J."/>
            <person name="Kim R.W."/>
            <person name="Choi I.Y."/>
            <person name="Choi B.S."/>
            <person name="Lim J.S."/>
            <person name="Lee Y.H."/>
            <person name="Choi D."/>
        </authorList>
    </citation>
    <scope>NUCLEOTIDE SEQUENCE [LARGE SCALE GENOMIC DNA]</scope>
    <source>
        <strain evidence="3">cv. CM334</strain>
    </source>
</reference>
<evidence type="ECO:0000313" key="2">
    <source>
        <dbReference type="EMBL" id="PHT78066.1"/>
    </source>
</evidence>
<evidence type="ECO:0000256" key="1">
    <source>
        <dbReference type="SAM" id="MobiDB-lite"/>
    </source>
</evidence>
<proteinExistence type="predicted"/>
<protein>
    <submittedName>
        <fullName evidence="2">Uncharacterized protein</fullName>
    </submittedName>
</protein>